<dbReference type="SUPFAM" id="SSF53167">
    <property type="entry name" value="Purine and uridine phosphorylases"/>
    <property type="match status" value="1"/>
</dbReference>
<dbReference type="InterPro" id="IPR053137">
    <property type="entry name" value="NLR-like"/>
</dbReference>
<protein>
    <recommendedName>
        <fullName evidence="2">Nucleoside phosphorylase domain-containing protein</fullName>
    </recommendedName>
</protein>
<dbReference type="SUPFAM" id="SSF52540">
    <property type="entry name" value="P-loop containing nucleoside triphosphate hydrolases"/>
    <property type="match status" value="1"/>
</dbReference>
<feature type="domain" description="Nucleoside phosphorylase" evidence="2">
    <location>
        <begin position="12"/>
        <end position="313"/>
    </location>
</feature>
<gene>
    <name evidence="3" type="ORF">Z519_05304</name>
</gene>
<dbReference type="Gene3D" id="1.25.40.10">
    <property type="entry name" value="Tetratricopeptide repeat domain"/>
    <property type="match status" value="4"/>
</dbReference>
<dbReference type="SUPFAM" id="SSF48452">
    <property type="entry name" value="TPR-like"/>
    <property type="match status" value="3"/>
</dbReference>
<dbReference type="GO" id="GO:0009116">
    <property type="term" value="P:nucleoside metabolic process"/>
    <property type="evidence" value="ECO:0007669"/>
    <property type="project" value="InterPro"/>
</dbReference>
<evidence type="ECO:0000313" key="3">
    <source>
        <dbReference type="EMBL" id="KIW93989.1"/>
    </source>
</evidence>
<dbReference type="InterPro" id="IPR000845">
    <property type="entry name" value="Nucleoside_phosphorylase_d"/>
</dbReference>
<feature type="region of interest" description="Disordered" evidence="1">
    <location>
        <begin position="329"/>
        <end position="352"/>
    </location>
</feature>
<evidence type="ECO:0000313" key="4">
    <source>
        <dbReference type="Proteomes" id="UP000053789"/>
    </source>
</evidence>
<name>A0A0D2IB16_CLAB1</name>
<reference evidence="3" key="1">
    <citation type="submission" date="2015-01" db="EMBL/GenBank/DDBJ databases">
        <title>The Genome Sequence of Cladophialophora bantiana CBS 173.52.</title>
        <authorList>
            <consortium name="The Broad Institute Genomics Platform"/>
            <person name="Cuomo C."/>
            <person name="de Hoog S."/>
            <person name="Gorbushina A."/>
            <person name="Stielow B."/>
            <person name="Teixiera M."/>
            <person name="Abouelleil A."/>
            <person name="Chapman S.B."/>
            <person name="Priest M."/>
            <person name="Young S.K."/>
            <person name="Wortman J."/>
            <person name="Nusbaum C."/>
            <person name="Birren B."/>
        </authorList>
    </citation>
    <scope>NUCLEOTIDE SEQUENCE [LARGE SCALE GENOMIC DNA]</scope>
    <source>
        <strain evidence="3">CBS 173.52</strain>
    </source>
</reference>
<dbReference type="PANTHER" id="PTHR46082">
    <property type="entry name" value="ATP/GTP-BINDING PROTEIN-RELATED"/>
    <property type="match status" value="1"/>
</dbReference>
<dbReference type="HOGENOM" id="CLU_000288_34_2_1"/>
<dbReference type="InterPro" id="IPR027417">
    <property type="entry name" value="P-loop_NTPase"/>
</dbReference>
<dbReference type="Gene3D" id="3.40.50.1580">
    <property type="entry name" value="Nucleoside phosphorylase domain"/>
    <property type="match status" value="1"/>
</dbReference>
<dbReference type="OrthoDB" id="4119735at2759"/>
<dbReference type="Pfam" id="PF13424">
    <property type="entry name" value="TPR_12"/>
    <property type="match status" value="5"/>
</dbReference>
<dbReference type="PANTHER" id="PTHR46082:SF6">
    <property type="entry name" value="AAA+ ATPASE DOMAIN-CONTAINING PROTEIN-RELATED"/>
    <property type="match status" value="1"/>
</dbReference>
<dbReference type="Gene3D" id="3.40.50.300">
    <property type="entry name" value="P-loop containing nucleotide triphosphate hydrolases"/>
    <property type="match status" value="1"/>
</dbReference>
<evidence type="ECO:0000259" key="2">
    <source>
        <dbReference type="Pfam" id="PF01048"/>
    </source>
</evidence>
<dbReference type="GeneID" id="27698232"/>
<dbReference type="VEuPathDB" id="FungiDB:Z519_05304"/>
<evidence type="ECO:0000256" key="1">
    <source>
        <dbReference type="SAM" id="MobiDB-lite"/>
    </source>
</evidence>
<proteinExistence type="predicted"/>
<dbReference type="InterPro" id="IPR019734">
    <property type="entry name" value="TPR_rpt"/>
</dbReference>
<dbReference type="RefSeq" id="XP_016620658.1">
    <property type="nucleotide sequence ID" value="XM_016763045.1"/>
</dbReference>
<dbReference type="InterPro" id="IPR035994">
    <property type="entry name" value="Nucleoside_phosphorylase_sf"/>
</dbReference>
<dbReference type="GO" id="GO:0003824">
    <property type="term" value="F:catalytic activity"/>
    <property type="evidence" value="ECO:0007669"/>
    <property type="project" value="InterPro"/>
</dbReference>
<dbReference type="InterPro" id="IPR011990">
    <property type="entry name" value="TPR-like_helical_dom_sf"/>
</dbReference>
<organism evidence="3 4">
    <name type="scientific">Cladophialophora bantiana (strain ATCC 10958 / CBS 173.52 / CDC B-1940 / NIH 8579)</name>
    <name type="common">Xylohypha bantiana</name>
    <dbReference type="NCBI Taxonomy" id="1442370"/>
    <lineage>
        <taxon>Eukaryota</taxon>
        <taxon>Fungi</taxon>
        <taxon>Dikarya</taxon>
        <taxon>Ascomycota</taxon>
        <taxon>Pezizomycotina</taxon>
        <taxon>Eurotiomycetes</taxon>
        <taxon>Chaetothyriomycetidae</taxon>
        <taxon>Chaetothyriales</taxon>
        <taxon>Herpotrichiellaceae</taxon>
        <taxon>Cladophialophora</taxon>
    </lineage>
</organism>
<accession>A0A0D2IB16</accession>
<dbReference type="Proteomes" id="UP000053789">
    <property type="component" value="Unassembled WGS sequence"/>
</dbReference>
<keyword evidence="4" id="KW-1185">Reference proteome</keyword>
<sequence>MTSRIDPTQYTVGWIAPMSLELTPAIAILEDHKEVSIPDDKGIYHVGKIGPHFVVMAVSSMIGTAAASSVVEHMCRSFQSIKHILVVGIAGGIPHYGLDLQEQIVLGDVVVGVPLNNDGGVKHYEFGAWVEKGKLSVSGHLLHPSSTLLTAVNNLRSRHMLKEGTRIPEFLRDLRANIGDHEILDFHDPGEEYDLLFDDDYSHTYRAVSCQLLCDKERSRQRKDRGSKASRKEDSPLIHFGTIGSANTLVISSEKRNSLYQDYGMICFEMESAGVLSHYQGLVIRGISDYADSHKNKNWQKYAAATAAACAKEILLLVPAIHATQRSSSTRNVNASSGLQNNTIGNGDQYNPDTLYSQHTRRYLDREILSVTPAGDKYRIPVELPYHRNRYFKGREEPLQQVSRLFWAKNATGHRLDRQQIALSGSSGTGKSQIALEYAYRYTEEYSAIFWINTKNESEMDVSTRKAVESIIRYRSRKPSTKTYRRIAHSLGLEVLNITCKDSLLKAVDESSCAQCLRNWLGQECNDRWLLVLDNYDDPASCDLEKLLPTQDFGHVLITSCSPNSYPGCSRIEVPTGIKQHDAVDLLVRILGKDIGPDENEDAVNLVEAVGRHPFAVTLIGAFLCKAPMPLHIYAQDLENLDESLKPLQTVWQMSLQKLTASAKHLFWLISLMGNEDIPKEFLLGGKGIIAWMTSDRAIYKALGELTSLSLVGQKQDDSLYVHQLLHEWARDHTENAKLENSRLVIDIIRSTFAFGDSRSADKCAYERRILPHINRCLELFNSQPPSGNSRLDYWNQKAAYDLARVYTDLGYVQKSSLLYERSLMSIGDPGHPLVLEMMDSFGVNLRLQGKYDEALSWCRRAQDGIESQHGKESLEALTVAHNIAFVYKEQGRYTEAIAQYKEVLRQQEPSSALETQHQLACVLRDSGEYPEALVRLEQVYKDRKKSLGEDHPNTLDTLHAIATVLEKQGKYKEALEHHALVLKEQKKSLGVGHYSTLDTMDSIASIQERLGQYDNALASYREVLKGLEDIFGEGQDHPWIASEYSGIADILLRQAKYDEAETTYKKAHSSFKRLDMGLRGEFPTATNIARVLRDKGQYQDAVKWCEIARKGLQKLGENDEHMLAAKVCTAHIAELRGMYREALGMSLQLCEAYGKKYGENHAETLKTRCRLGSVLNCQGQYQEALEHFEQAVSGLTAAIGADHHQTLVAVQGRADVLQQLGDYDQVLELCEHIQKTLGGVLGEKHPQTLMAVYRYGSACVNKGENTTGLKAIQRAMDGWKPVLGETHPHIFMCLEDIGNAYKGLGDSDRAIDSYKKAIDGYHLRLSDGHPWTYRAQVSLAGLLAARGRGQHEEAKRLYSTAIFGLETTLGSTHPWTIAATDDKNKVFPQRKVSKWVQIFQVFLALGIFGLWVLRPVDLWSFLELML</sequence>
<dbReference type="Pfam" id="PF01048">
    <property type="entry name" value="PNP_UDP_1"/>
    <property type="match status" value="1"/>
</dbReference>
<dbReference type="SMART" id="SM00028">
    <property type="entry name" value="TPR"/>
    <property type="match status" value="8"/>
</dbReference>
<dbReference type="EMBL" id="KN846986">
    <property type="protein sequence ID" value="KIW93989.1"/>
    <property type="molecule type" value="Genomic_DNA"/>
</dbReference>